<dbReference type="AlphaFoldDB" id="A0A4Q9PZU3"/>
<organism evidence="1 2">
    <name type="scientific">Dichomitus squalens</name>
    <dbReference type="NCBI Taxonomy" id="114155"/>
    <lineage>
        <taxon>Eukaryota</taxon>
        <taxon>Fungi</taxon>
        <taxon>Dikarya</taxon>
        <taxon>Basidiomycota</taxon>
        <taxon>Agaricomycotina</taxon>
        <taxon>Agaricomycetes</taxon>
        <taxon>Polyporales</taxon>
        <taxon>Polyporaceae</taxon>
        <taxon>Dichomitus</taxon>
    </lineage>
</organism>
<evidence type="ECO:0000313" key="2">
    <source>
        <dbReference type="Proteomes" id="UP000292082"/>
    </source>
</evidence>
<gene>
    <name evidence="1" type="ORF">BD310DRAFT_923078</name>
</gene>
<reference evidence="1 2" key="1">
    <citation type="submission" date="2019-01" db="EMBL/GenBank/DDBJ databases">
        <title>Draft genome sequences of three monokaryotic isolates of the white-rot basidiomycete fungus Dichomitus squalens.</title>
        <authorList>
            <consortium name="DOE Joint Genome Institute"/>
            <person name="Lopez S.C."/>
            <person name="Andreopoulos B."/>
            <person name="Pangilinan J."/>
            <person name="Lipzen A."/>
            <person name="Riley R."/>
            <person name="Ahrendt S."/>
            <person name="Ng V."/>
            <person name="Barry K."/>
            <person name="Daum C."/>
            <person name="Grigoriev I.V."/>
            <person name="Hilden K.S."/>
            <person name="Makela M.R."/>
            <person name="de Vries R.P."/>
        </authorList>
    </citation>
    <scope>NUCLEOTIDE SEQUENCE [LARGE SCALE GENOMIC DNA]</scope>
    <source>
        <strain evidence="1 2">CBS 464.89</strain>
    </source>
</reference>
<accession>A0A4Q9PZU3</accession>
<keyword evidence="2" id="KW-1185">Reference proteome</keyword>
<evidence type="ECO:0000313" key="1">
    <source>
        <dbReference type="EMBL" id="TBU60231.1"/>
    </source>
</evidence>
<protein>
    <submittedName>
        <fullName evidence="1">Uncharacterized protein</fullName>
    </submittedName>
</protein>
<proteinExistence type="predicted"/>
<name>A0A4Q9PZU3_9APHY</name>
<dbReference type="EMBL" id="ML145106">
    <property type="protein sequence ID" value="TBU60231.1"/>
    <property type="molecule type" value="Genomic_DNA"/>
</dbReference>
<sequence length="119" mass="12772">MSGTSRPRLCDILIALLRTSSRSSHGVRSLLVLAIVYLAQREALTSSPTLVRPIMPISKASSDESATQFPPLSVACPKRLTNEGHCQPSPVAVAMFTVYSTRASEYVTPPVRSEASPVC</sequence>
<dbReference type="Proteomes" id="UP000292082">
    <property type="component" value="Unassembled WGS sequence"/>
</dbReference>